<keyword evidence="2" id="KW-0614">Plasmid</keyword>
<keyword evidence="1" id="KW-0812">Transmembrane</keyword>
<protein>
    <submittedName>
        <fullName evidence="2">Uncharacterized protein</fullName>
    </submittedName>
</protein>
<accession>A0AAI8STC2</accession>
<dbReference type="AlphaFoldDB" id="A0AAI8STC2"/>
<keyword evidence="1" id="KW-0472">Membrane</keyword>
<geneLocation type="plasmid" evidence="2 3">
    <name>p1-JPH1</name>
</geneLocation>
<sequence length="82" mass="8471">MDHSYPLRAPWLGPPGGAARLEHHTVNIYTALAIVGVVAVLGYYCTAAFIVAKTGSTAGITDLGKGAARILGALVNHNANKD</sequence>
<evidence type="ECO:0000256" key="1">
    <source>
        <dbReference type="SAM" id="Phobius"/>
    </source>
</evidence>
<reference evidence="2 3" key="1">
    <citation type="submission" date="2019-09" db="EMBL/GenBank/DDBJ databases">
        <title>Complete genome sequence of Mycobacterium avium subsp. hominissuis strain JP-H-1.</title>
        <authorList>
            <person name="Kinoshita Y."/>
            <person name="Niwa H."/>
            <person name="Uchida-Fujii E."/>
            <person name="Nukada T."/>
        </authorList>
    </citation>
    <scope>NUCLEOTIDE SEQUENCE [LARGE SCALE GENOMIC DNA]</scope>
    <source>
        <strain evidence="2 3">JP-H-1</strain>
        <plasmid evidence="2 3">p1-JPH1</plasmid>
    </source>
</reference>
<keyword evidence="1" id="KW-1133">Transmembrane helix</keyword>
<gene>
    <name evidence="2" type="ORF">JPH1_54130</name>
</gene>
<dbReference type="Proteomes" id="UP000327362">
    <property type="component" value="Plasmid p1-JPH1"/>
</dbReference>
<name>A0AAI8STC2_MYCAV</name>
<organism evidence="2 3">
    <name type="scientific">Mycobacterium avium subsp. hominissuis</name>
    <dbReference type="NCBI Taxonomy" id="439334"/>
    <lineage>
        <taxon>Bacteria</taxon>
        <taxon>Bacillati</taxon>
        <taxon>Actinomycetota</taxon>
        <taxon>Actinomycetes</taxon>
        <taxon>Mycobacteriales</taxon>
        <taxon>Mycobacteriaceae</taxon>
        <taxon>Mycobacterium</taxon>
        <taxon>Mycobacterium avium complex (MAC)</taxon>
    </lineage>
</organism>
<dbReference type="EMBL" id="AP020327">
    <property type="protein sequence ID" value="BBN50938.1"/>
    <property type="molecule type" value="Genomic_DNA"/>
</dbReference>
<feature type="transmembrane region" description="Helical" evidence="1">
    <location>
        <begin position="28"/>
        <end position="52"/>
    </location>
</feature>
<evidence type="ECO:0000313" key="3">
    <source>
        <dbReference type="Proteomes" id="UP000327362"/>
    </source>
</evidence>
<proteinExistence type="predicted"/>
<evidence type="ECO:0000313" key="2">
    <source>
        <dbReference type="EMBL" id="BBN50938.1"/>
    </source>
</evidence>